<feature type="compositionally biased region" description="Polar residues" evidence="1">
    <location>
        <begin position="357"/>
        <end position="368"/>
    </location>
</feature>
<keyword evidence="3" id="KW-1185">Reference proteome</keyword>
<dbReference type="InterPro" id="IPR018608">
    <property type="entry name" value="Gti1/Pac2"/>
</dbReference>
<dbReference type="PANTHER" id="PTHR28027:SF2">
    <property type="entry name" value="TRANSCRIPTIONAL REGULATOR MIT1"/>
    <property type="match status" value="1"/>
</dbReference>
<reference evidence="2" key="1">
    <citation type="submission" date="2020-11" db="EMBL/GenBank/DDBJ databases">
        <authorList>
            <consortium name="DOE Joint Genome Institute"/>
            <person name="Ahrendt S."/>
            <person name="Riley R."/>
            <person name="Andreopoulos W."/>
            <person name="Labutti K."/>
            <person name="Pangilinan J."/>
            <person name="Ruiz-Duenas F.J."/>
            <person name="Barrasa J.M."/>
            <person name="Sanchez-Garcia M."/>
            <person name="Camarero S."/>
            <person name="Miyauchi S."/>
            <person name="Serrano A."/>
            <person name="Linde D."/>
            <person name="Babiker R."/>
            <person name="Drula E."/>
            <person name="Ayuso-Fernandez I."/>
            <person name="Pacheco R."/>
            <person name="Padilla G."/>
            <person name="Ferreira P."/>
            <person name="Barriuso J."/>
            <person name="Kellner H."/>
            <person name="Castanera R."/>
            <person name="Alfaro M."/>
            <person name="Ramirez L."/>
            <person name="Pisabarro A.G."/>
            <person name="Kuo A."/>
            <person name="Tritt A."/>
            <person name="Lipzen A."/>
            <person name="He G."/>
            <person name="Yan M."/>
            <person name="Ng V."/>
            <person name="Cullen D."/>
            <person name="Martin F."/>
            <person name="Rosso M.-N."/>
            <person name="Henrissat B."/>
            <person name="Hibbett D."/>
            <person name="Martinez A.T."/>
            <person name="Grigoriev I.V."/>
        </authorList>
    </citation>
    <scope>NUCLEOTIDE SEQUENCE</scope>
    <source>
        <strain evidence="2">CIRM-BRFM 674</strain>
    </source>
</reference>
<dbReference type="EMBL" id="MU155168">
    <property type="protein sequence ID" value="KAF9482216.1"/>
    <property type="molecule type" value="Genomic_DNA"/>
</dbReference>
<gene>
    <name evidence="2" type="ORF">BDN70DRAFT_930192</name>
</gene>
<protein>
    <recommendedName>
        <fullName evidence="4">cAMP-independent regulatory protein pac2</fullName>
    </recommendedName>
</protein>
<organism evidence="2 3">
    <name type="scientific">Pholiota conissans</name>
    <dbReference type="NCBI Taxonomy" id="109636"/>
    <lineage>
        <taxon>Eukaryota</taxon>
        <taxon>Fungi</taxon>
        <taxon>Dikarya</taxon>
        <taxon>Basidiomycota</taxon>
        <taxon>Agaricomycotina</taxon>
        <taxon>Agaricomycetes</taxon>
        <taxon>Agaricomycetidae</taxon>
        <taxon>Agaricales</taxon>
        <taxon>Agaricineae</taxon>
        <taxon>Strophariaceae</taxon>
        <taxon>Pholiota</taxon>
    </lineage>
</organism>
<dbReference type="AlphaFoldDB" id="A0A9P5Z7F1"/>
<comment type="caution">
    <text evidence="2">The sequence shown here is derived from an EMBL/GenBank/DDBJ whole genome shotgun (WGS) entry which is preliminary data.</text>
</comment>
<proteinExistence type="predicted"/>
<sequence length="522" mass="57038">MQQPTCVNIRIRSTNDAHRIFAAIQKGVLHMVTRRLDADERLALRSGCIYAWEERGPHSELTGLGIERFTEGRRWSPSRVRDEFLFYYEKYAPPPDANHTVIGINADRQLQPPRDWDPLVKQTYSVWVQTEKGRRKWHLTAYFTQTTIDQLGTIDDNPQIRDIVVEEGMFKSTRVGKSRSKTDDSNRSDAAKPSTSVSRTYAPFPTPYQYQQNETGSATPVLMHEPYQSRPLDQSPPSPYEQTPSPISSSPVVPYRLSHGSSYSGASPTQSHYIPTGFSIGSSSMSHSMNASSSGAHSADASPNPGAQMSALHGGHAHGPNYFSGGTVSPPPWNGNHAFGSRPADSFPSHRQHHQPHNSPSMMHTNLRASSFPSSSSYRSSANASPHPYATSLPSSHNGSHHVFPASYSLHSALVLPHAEGSTVSTDTRALQLSPLHIPDRIQQGGGMTSASMANNNSEATGLATTTPGDSDVPMDAPAGDDHDDGGLLARLPLLRPPVVKYVRDPQDEKILRRLRDGNGSS</sequence>
<feature type="region of interest" description="Disordered" evidence="1">
    <location>
        <begin position="285"/>
        <end position="398"/>
    </location>
</feature>
<feature type="compositionally biased region" description="Polar residues" evidence="1">
    <location>
        <begin position="259"/>
        <end position="271"/>
    </location>
</feature>
<dbReference type="PANTHER" id="PTHR28027">
    <property type="entry name" value="TRANSCRIPTIONAL REGULATOR MIT1"/>
    <property type="match status" value="1"/>
</dbReference>
<evidence type="ECO:0000313" key="3">
    <source>
        <dbReference type="Proteomes" id="UP000807469"/>
    </source>
</evidence>
<feature type="region of interest" description="Disordered" evidence="1">
    <location>
        <begin position="227"/>
        <end position="271"/>
    </location>
</feature>
<dbReference type="GO" id="GO:0003677">
    <property type="term" value="F:DNA binding"/>
    <property type="evidence" value="ECO:0007669"/>
    <property type="project" value="TreeGrafter"/>
</dbReference>
<dbReference type="Proteomes" id="UP000807469">
    <property type="component" value="Unassembled WGS sequence"/>
</dbReference>
<feature type="region of interest" description="Disordered" evidence="1">
    <location>
        <begin position="173"/>
        <end position="213"/>
    </location>
</feature>
<evidence type="ECO:0000256" key="1">
    <source>
        <dbReference type="SAM" id="MobiDB-lite"/>
    </source>
</evidence>
<feature type="compositionally biased region" description="Low complexity" evidence="1">
    <location>
        <begin position="285"/>
        <end position="302"/>
    </location>
</feature>
<accession>A0A9P5Z7F1</accession>
<feature type="compositionally biased region" description="Basic and acidic residues" evidence="1">
    <location>
        <begin position="180"/>
        <end position="190"/>
    </location>
</feature>
<feature type="compositionally biased region" description="Polar residues" evidence="1">
    <location>
        <begin position="449"/>
        <end position="469"/>
    </location>
</feature>
<evidence type="ECO:0008006" key="4">
    <source>
        <dbReference type="Google" id="ProtNLM"/>
    </source>
</evidence>
<feature type="compositionally biased region" description="Low complexity" evidence="1">
    <location>
        <begin position="244"/>
        <end position="254"/>
    </location>
</feature>
<name>A0A9P5Z7F1_9AGAR</name>
<dbReference type="Pfam" id="PF09729">
    <property type="entry name" value="Gti1_Pac2"/>
    <property type="match status" value="1"/>
</dbReference>
<feature type="region of interest" description="Disordered" evidence="1">
    <location>
        <begin position="444"/>
        <end position="489"/>
    </location>
</feature>
<evidence type="ECO:0000313" key="2">
    <source>
        <dbReference type="EMBL" id="KAF9482216.1"/>
    </source>
</evidence>
<dbReference type="OrthoDB" id="5572844at2759"/>
<feature type="compositionally biased region" description="Low complexity" evidence="1">
    <location>
        <begin position="369"/>
        <end position="385"/>
    </location>
</feature>